<sequence>MKGGTNSEIPVLGRYNASSPGSNNALFTEAFQQIASVQHRKKTFRTANNQFYWKHNALHHSEQSRAGTIEAVK</sequence>
<evidence type="ECO:0000313" key="1">
    <source>
        <dbReference type="EnsemblPlants" id="KQL01148"/>
    </source>
</evidence>
<dbReference type="Gramene" id="KQL01148">
    <property type="protein sequence ID" value="KQL01148"/>
    <property type="gene ID" value="SETIT_014784mg"/>
</dbReference>
<proteinExistence type="predicted"/>
<name>K3YKL5_SETIT</name>
<dbReference type="AlphaFoldDB" id="K3YKL5"/>
<keyword evidence="2" id="KW-1185">Reference proteome</keyword>
<organism evidence="1 2">
    <name type="scientific">Setaria italica</name>
    <name type="common">Foxtail millet</name>
    <name type="synonym">Panicum italicum</name>
    <dbReference type="NCBI Taxonomy" id="4555"/>
    <lineage>
        <taxon>Eukaryota</taxon>
        <taxon>Viridiplantae</taxon>
        <taxon>Streptophyta</taxon>
        <taxon>Embryophyta</taxon>
        <taxon>Tracheophyta</taxon>
        <taxon>Spermatophyta</taxon>
        <taxon>Magnoliopsida</taxon>
        <taxon>Liliopsida</taxon>
        <taxon>Poales</taxon>
        <taxon>Poaceae</taxon>
        <taxon>PACMAD clade</taxon>
        <taxon>Panicoideae</taxon>
        <taxon>Panicodae</taxon>
        <taxon>Paniceae</taxon>
        <taxon>Cenchrinae</taxon>
        <taxon>Setaria</taxon>
    </lineage>
</organism>
<protein>
    <submittedName>
        <fullName evidence="1">Uncharacterized protein</fullName>
    </submittedName>
</protein>
<dbReference type="InParanoid" id="K3YKL5"/>
<dbReference type="EMBL" id="AGNK02003629">
    <property type="status" value="NOT_ANNOTATED_CDS"/>
    <property type="molecule type" value="Genomic_DNA"/>
</dbReference>
<dbReference type="EnsemblPlants" id="KQL01148">
    <property type="protein sequence ID" value="KQL01148"/>
    <property type="gene ID" value="SETIT_014784mg"/>
</dbReference>
<dbReference type="HOGENOM" id="CLU_2709515_0_0_1"/>
<reference evidence="2" key="1">
    <citation type="journal article" date="2012" name="Nat. Biotechnol.">
        <title>Reference genome sequence of the model plant Setaria.</title>
        <authorList>
            <person name="Bennetzen J.L."/>
            <person name="Schmutz J."/>
            <person name="Wang H."/>
            <person name="Percifield R."/>
            <person name="Hawkins J."/>
            <person name="Pontaroli A.C."/>
            <person name="Estep M."/>
            <person name="Feng L."/>
            <person name="Vaughn J.N."/>
            <person name="Grimwood J."/>
            <person name="Jenkins J."/>
            <person name="Barry K."/>
            <person name="Lindquist E."/>
            <person name="Hellsten U."/>
            <person name="Deshpande S."/>
            <person name="Wang X."/>
            <person name="Wu X."/>
            <person name="Mitros T."/>
            <person name="Triplett J."/>
            <person name="Yang X."/>
            <person name="Ye C.Y."/>
            <person name="Mauro-Herrera M."/>
            <person name="Wang L."/>
            <person name="Li P."/>
            <person name="Sharma M."/>
            <person name="Sharma R."/>
            <person name="Ronald P.C."/>
            <person name="Panaud O."/>
            <person name="Kellogg E.A."/>
            <person name="Brutnell T.P."/>
            <person name="Doust A.N."/>
            <person name="Tuskan G.A."/>
            <person name="Rokhsar D."/>
            <person name="Devos K.M."/>
        </authorList>
    </citation>
    <scope>NUCLEOTIDE SEQUENCE [LARGE SCALE GENOMIC DNA]</scope>
    <source>
        <strain evidence="2">cv. Yugu1</strain>
    </source>
</reference>
<dbReference type="Proteomes" id="UP000004995">
    <property type="component" value="Unassembled WGS sequence"/>
</dbReference>
<accession>K3YKL5</accession>
<reference evidence="1" key="2">
    <citation type="submission" date="2018-08" db="UniProtKB">
        <authorList>
            <consortium name="EnsemblPlants"/>
        </authorList>
    </citation>
    <scope>IDENTIFICATION</scope>
    <source>
        <strain evidence="1">Yugu1</strain>
    </source>
</reference>
<evidence type="ECO:0000313" key="2">
    <source>
        <dbReference type="Proteomes" id="UP000004995"/>
    </source>
</evidence>